<reference evidence="2" key="1">
    <citation type="journal article" date="2022" name="Mol. Ecol. Resour.">
        <title>The genomes of chicory, endive, great burdock and yacon provide insights into Asteraceae palaeo-polyploidization history and plant inulin production.</title>
        <authorList>
            <person name="Fan W."/>
            <person name="Wang S."/>
            <person name="Wang H."/>
            <person name="Wang A."/>
            <person name="Jiang F."/>
            <person name="Liu H."/>
            <person name="Zhao H."/>
            <person name="Xu D."/>
            <person name="Zhang Y."/>
        </authorList>
    </citation>
    <scope>NUCLEOTIDE SEQUENCE [LARGE SCALE GENOMIC DNA]</scope>
    <source>
        <strain evidence="2">cv. Yunnan</strain>
    </source>
</reference>
<name>A0ACB9C803_9ASTR</name>
<comment type="caution">
    <text evidence="1">The sequence shown here is derived from an EMBL/GenBank/DDBJ whole genome shotgun (WGS) entry which is preliminary data.</text>
</comment>
<dbReference type="EMBL" id="CM042038">
    <property type="protein sequence ID" value="KAI3730390.1"/>
    <property type="molecule type" value="Genomic_DNA"/>
</dbReference>
<gene>
    <name evidence="1" type="ORF">L1987_61560</name>
</gene>
<organism evidence="1 2">
    <name type="scientific">Smallanthus sonchifolius</name>
    <dbReference type="NCBI Taxonomy" id="185202"/>
    <lineage>
        <taxon>Eukaryota</taxon>
        <taxon>Viridiplantae</taxon>
        <taxon>Streptophyta</taxon>
        <taxon>Embryophyta</taxon>
        <taxon>Tracheophyta</taxon>
        <taxon>Spermatophyta</taxon>
        <taxon>Magnoliopsida</taxon>
        <taxon>eudicotyledons</taxon>
        <taxon>Gunneridae</taxon>
        <taxon>Pentapetalae</taxon>
        <taxon>asterids</taxon>
        <taxon>campanulids</taxon>
        <taxon>Asterales</taxon>
        <taxon>Asteraceae</taxon>
        <taxon>Asteroideae</taxon>
        <taxon>Heliantheae alliance</taxon>
        <taxon>Millerieae</taxon>
        <taxon>Smallanthus</taxon>
    </lineage>
</organism>
<accession>A0ACB9C803</accession>
<reference evidence="1 2" key="2">
    <citation type="journal article" date="2022" name="Mol. Ecol. Resour.">
        <title>The genomes of chicory, endive, great burdock and yacon provide insights into Asteraceae paleo-polyploidization history and plant inulin production.</title>
        <authorList>
            <person name="Fan W."/>
            <person name="Wang S."/>
            <person name="Wang H."/>
            <person name="Wang A."/>
            <person name="Jiang F."/>
            <person name="Liu H."/>
            <person name="Zhao H."/>
            <person name="Xu D."/>
            <person name="Zhang Y."/>
        </authorList>
    </citation>
    <scope>NUCLEOTIDE SEQUENCE [LARGE SCALE GENOMIC DNA]</scope>
    <source>
        <strain evidence="2">cv. Yunnan</strain>
        <tissue evidence="1">Leaves</tissue>
    </source>
</reference>
<proteinExistence type="predicted"/>
<dbReference type="Proteomes" id="UP001056120">
    <property type="component" value="Linkage Group LG21"/>
</dbReference>
<keyword evidence="2" id="KW-1185">Reference proteome</keyword>
<evidence type="ECO:0000313" key="2">
    <source>
        <dbReference type="Proteomes" id="UP001056120"/>
    </source>
</evidence>
<sequence length="161" mass="18338">MGIQSELGEDNSQFKKVLDAEEHLKPPLTSDAVNSSSGGIEKRDRARAKFSVPMATLKHPRTQRNPSCDYPFADSDHMSKRARLMEITDEIISSVILLLLFRFLLHDNVVIYAIEPSSGLFYSFSLCDYSNDQSRFVCGRWSPMQYGKADRRIRKKAEEST</sequence>
<protein>
    <submittedName>
        <fullName evidence="1">Uncharacterized protein</fullName>
    </submittedName>
</protein>
<evidence type="ECO:0000313" key="1">
    <source>
        <dbReference type="EMBL" id="KAI3730390.1"/>
    </source>
</evidence>